<dbReference type="Proteomes" id="UP000266861">
    <property type="component" value="Unassembled WGS sequence"/>
</dbReference>
<evidence type="ECO:0000313" key="1">
    <source>
        <dbReference type="EMBL" id="RHZ81132.1"/>
    </source>
</evidence>
<name>A0A397J2I2_9GLOM</name>
<organism evidence="1 2">
    <name type="scientific">Diversispora epigaea</name>
    <dbReference type="NCBI Taxonomy" id="1348612"/>
    <lineage>
        <taxon>Eukaryota</taxon>
        <taxon>Fungi</taxon>
        <taxon>Fungi incertae sedis</taxon>
        <taxon>Mucoromycota</taxon>
        <taxon>Glomeromycotina</taxon>
        <taxon>Glomeromycetes</taxon>
        <taxon>Diversisporales</taxon>
        <taxon>Diversisporaceae</taxon>
        <taxon>Diversispora</taxon>
    </lineage>
</organism>
<evidence type="ECO:0000313" key="2">
    <source>
        <dbReference type="Proteomes" id="UP000266861"/>
    </source>
</evidence>
<keyword evidence="2" id="KW-1185">Reference proteome</keyword>
<dbReference type="OrthoDB" id="2442088at2759"/>
<dbReference type="EMBL" id="PQFF01000115">
    <property type="protein sequence ID" value="RHZ81132.1"/>
    <property type="molecule type" value="Genomic_DNA"/>
</dbReference>
<comment type="caution">
    <text evidence="1">The sequence shown here is derived from an EMBL/GenBank/DDBJ whole genome shotgun (WGS) entry which is preliminary data.</text>
</comment>
<gene>
    <name evidence="1" type="ORF">Glove_123g163</name>
</gene>
<proteinExistence type="predicted"/>
<accession>A0A397J2I2</accession>
<protein>
    <submittedName>
        <fullName evidence="1">Uncharacterized protein</fullName>
    </submittedName>
</protein>
<reference evidence="1 2" key="1">
    <citation type="submission" date="2018-08" db="EMBL/GenBank/DDBJ databases">
        <title>Genome and evolution of the arbuscular mycorrhizal fungus Diversispora epigaea (formerly Glomus versiforme) and its bacterial endosymbionts.</title>
        <authorList>
            <person name="Sun X."/>
            <person name="Fei Z."/>
            <person name="Harrison M."/>
        </authorList>
    </citation>
    <scope>NUCLEOTIDE SEQUENCE [LARGE SCALE GENOMIC DNA]</scope>
    <source>
        <strain evidence="1 2">IT104</strain>
    </source>
</reference>
<dbReference type="AlphaFoldDB" id="A0A397J2I2"/>
<sequence length="196" mass="22441">MWHFTVSTSTIEIHSDKENSTGSKVPNQVKNVISSETDLDNITSATSNLSEIEQSSESAPSICTEPKSLEDKEIDKFLDSAYKEKKKTVQDIVQDVFDSPKQSSGLQSTKNHVTEISLPARKEKFQEISDALQTIARDRLTLRSLSLRGKDNYVEEELLSAVFLLSWDFRFQFYEIFNMMEYIILSIIEYPNIIKE</sequence>